<gene>
    <name evidence="1" type="ORF">FN961_11650</name>
</gene>
<comment type="caution">
    <text evidence="1">The sequence shown here is derived from an EMBL/GenBank/DDBJ whole genome shotgun (WGS) entry which is preliminary data.</text>
</comment>
<evidence type="ECO:0000313" key="2">
    <source>
        <dbReference type="Proteomes" id="UP000318126"/>
    </source>
</evidence>
<keyword evidence="2" id="KW-1185">Reference proteome</keyword>
<dbReference type="RefSeq" id="WP_144040347.1">
    <property type="nucleotide sequence ID" value="NZ_BMPL01000012.1"/>
</dbReference>
<reference evidence="2" key="1">
    <citation type="submission" date="2019-07" db="EMBL/GenBank/DDBJ databases">
        <title>Shewanella sp. YLB-08 draft genomic sequence.</title>
        <authorList>
            <person name="Yu L."/>
        </authorList>
    </citation>
    <scope>NUCLEOTIDE SEQUENCE [LARGE SCALE GENOMIC DNA]</scope>
    <source>
        <strain evidence="2">JCM 20706</strain>
    </source>
</reference>
<name>A0A553JP57_SHEHA</name>
<protein>
    <submittedName>
        <fullName evidence="1">Uncharacterized protein</fullName>
    </submittedName>
</protein>
<dbReference type="EMBL" id="VKGK01000012">
    <property type="protein sequence ID" value="TRY14210.1"/>
    <property type="molecule type" value="Genomic_DNA"/>
</dbReference>
<organism evidence="1 2">
    <name type="scientific">Shewanella hanedai</name>
    <name type="common">Alteromonas hanedai</name>
    <dbReference type="NCBI Taxonomy" id="25"/>
    <lineage>
        <taxon>Bacteria</taxon>
        <taxon>Pseudomonadati</taxon>
        <taxon>Pseudomonadota</taxon>
        <taxon>Gammaproteobacteria</taxon>
        <taxon>Alteromonadales</taxon>
        <taxon>Shewanellaceae</taxon>
        <taxon>Shewanella</taxon>
    </lineage>
</organism>
<dbReference type="AlphaFoldDB" id="A0A553JP57"/>
<sequence length="62" mass="7075">MNTTKQIELMPDSFGEQISNLQLRIKSLESELVKAKHQLSNSNSCETIALTEDEINMIYAQF</sequence>
<proteinExistence type="predicted"/>
<evidence type="ECO:0000313" key="1">
    <source>
        <dbReference type="EMBL" id="TRY14210.1"/>
    </source>
</evidence>
<dbReference type="Proteomes" id="UP000318126">
    <property type="component" value="Unassembled WGS sequence"/>
</dbReference>
<accession>A0A553JP57</accession>